<keyword evidence="3" id="KW-1185">Reference proteome</keyword>
<evidence type="ECO:0000256" key="1">
    <source>
        <dbReference type="ARBA" id="ARBA00020998"/>
    </source>
</evidence>
<accession>A0A4Y7PIP9</accession>
<dbReference type="InterPro" id="IPR036069">
    <property type="entry name" value="DUF34/NIF3_sf"/>
</dbReference>
<name>A0A4Y7PIP9_9AGAM</name>
<proteinExistence type="predicted"/>
<protein>
    <recommendedName>
        <fullName evidence="1">ATP phosphoribosyltransferase</fullName>
    </recommendedName>
</protein>
<evidence type="ECO:0000313" key="3">
    <source>
        <dbReference type="Proteomes" id="UP000294933"/>
    </source>
</evidence>
<dbReference type="AlphaFoldDB" id="A0A4Y7PIP9"/>
<dbReference type="EMBL" id="ML170297">
    <property type="protein sequence ID" value="TDL14966.1"/>
    <property type="molecule type" value="Genomic_DNA"/>
</dbReference>
<dbReference type="STRING" id="50990.A0A4Y7PIP9"/>
<gene>
    <name evidence="2" type="ORF">BD410DRAFT_817078</name>
</gene>
<dbReference type="OrthoDB" id="15981at2759"/>
<reference evidence="2 3" key="1">
    <citation type="submission" date="2018-06" db="EMBL/GenBank/DDBJ databases">
        <title>A transcriptomic atlas of mushroom development highlights an independent origin of complex multicellularity.</title>
        <authorList>
            <consortium name="DOE Joint Genome Institute"/>
            <person name="Krizsan K."/>
            <person name="Almasi E."/>
            <person name="Merenyi Z."/>
            <person name="Sahu N."/>
            <person name="Viragh M."/>
            <person name="Koszo T."/>
            <person name="Mondo S."/>
            <person name="Kiss B."/>
            <person name="Balint B."/>
            <person name="Kues U."/>
            <person name="Barry K."/>
            <person name="Hegedus J.C."/>
            <person name="Henrissat B."/>
            <person name="Johnson J."/>
            <person name="Lipzen A."/>
            <person name="Ohm R."/>
            <person name="Nagy I."/>
            <person name="Pangilinan J."/>
            <person name="Yan J."/>
            <person name="Xiong Y."/>
            <person name="Grigoriev I.V."/>
            <person name="Hibbett D.S."/>
            <person name="Nagy L.G."/>
        </authorList>
    </citation>
    <scope>NUCLEOTIDE SEQUENCE [LARGE SCALE GENOMIC DNA]</scope>
    <source>
        <strain evidence="2 3">SZMC22713</strain>
    </source>
</reference>
<dbReference type="PANTHER" id="PTHR41774">
    <property type="match status" value="1"/>
</dbReference>
<evidence type="ECO:0000313" key="2">
    <source>
        <dbReference type="EMBL" id="TDL14966.1"/>
    </source>
</evidence>
<dbReference type="SUPFAM" id="SSF102705">
    <property type="entry name" value="NIF3 (NGG1p interacting factor 3)-like"/>
    <property type="match status" value="1"/>
</dbReference>
<organism evidence="2 3">
    <name type="scientific">Rickenella mellea</name>
    <dbReference type="NCBI Taxonomy" id="50990"/>
    <lineage>
        <taxon>Eukaryota</taxon>
        <taxon>Fungi</taxon>
        <taxon>Dikarya</taxon>
        <taxon>Basidiomycota</taxon>
        <taxon>Agaricomycotina</taxon>
        <taxon>Agaricomycetes</taxon>
        <taxon>Hymenochaetales</taxon>
        <taxon>Rickenellaceae</taxon>
        <taxon>Rickenella</taxon>
    </lineage>
</organism>
<dbReference type="InterPro" id="IPR015867">
    <property type="entry name" value="N-reg_PII/ATP_PRibTrfase_C"/>
</dbReference>
<dbReference type="Proteomes" id="UP000294933">
    <property type="component" value="Unassembled WGS sequence"/>
</dbReference>
<dbReference type="VEuPathDB" id="FungiDB:BD410DRAFT_817078"/>
<sequence length="114" mass="12952">MSPSRFKLVFFSPVAHTNVVLNHLFHKYPSNVGRIGKYEHCAFITPGTGQFRPTVGCNPFSGSVGELTHVEEHRVEVLVEDEGQDEEIRGAICELKTIHPYDEVAYDVYRLENF</sequence>
<dbReference type="PANTHER" id="PTHR41774:SF1">
    <property type="entry name" value="NGG1P INTERACTING FACTOR NIF3"/>
    <property type="match status" value="1"/>
</dbReference>
<dbReference type="Gene3D" id="3.30.70.120">
    <property type="match status" value="1"/>
</dbReference>